<dbReference type="SUPFAM" id="SSF51182">
    <property type="entry name" value="RmlC-like cupins"/>
    <property type="match status" value="1"/>
</dbReference>
<dbReference type="GO" id="GO:0008198">
    <property type="term" value="F:ferrous iron binding"/>
    <property type="evidence" value="ECO:0007669"/>
    <property type="project" value="TreeGrafter"/>
</dbReference>
<name>A0A7Z0D7S5_9ACTN</name>
<protein>
    <submittedName>
        <fullName evidence="7">Putative metal-dependent enzyme (Double-stranded beta helix superfamily)</fullName>
    </submittedName>
</protein>
<evidence type="ECO:0000256" key="5">
    <source>
        <dbReference type="ARBA" id="ARBA00023004"/>
    </source>
</evidence>
<keyword evidence="2 6" id="KW-0479">Metal-binding</keyword>
<sequence>MPDSSHLELARSLARTPELWERFVDFDATSRYYHRLLARPDREAWLLTWLPGQGTDWHDHGASAGAFVVLGGTLREQVAREDRAGVLRPGADLRWGAGRSRAFGTDHVHRVTNPTLEPAISLHVYGPRLTVMNHYSESGTELVRSDRRLAGADW</sequence>
<comment type="similarity">
    <text evidence="1">Belongs to the cysteine dioxygenase family.</text>
</comment>
<dbReference type="AlphaFoldDB" id="A0A7Z0D7S5"/>
<evidence type="ECO:0000256" key="3">
    <source>
        <dbReference type="ARBA" id="ARBA00022964"/>
    </source>
</evidence>
<dbReference type="PANTHER" id="PTHR12918">
    <property type="entry name" value="CYSTEINE DIOXYGENASE"/>
    <property type="match status" value="1"/>
</dbReference>
<dbReference type="Pfam" id="PF05995">
    <property type="entry name" value="CDO_I"/>
    <property type="match status" value="1"/>
</dbReference>
<organism evidence="7 8">
    <name type="scientific">Naumannella cuiyingiana</name>
    <dbReference type="NCBI Taxonomy" id="1347891"/>
    <lineage>
        <taxon>Bacteria</taxon>
        <taxon>Bacillati</taxon>
        <taxon>Actinomycetota</taxon>
        <taxon>Actinomycetes</taxon>
        <taxon>Propionibacteriales</taxon>
        <taxon>Propionibacteriaceae</taxon>
        <taxon>Naumannella</taxon>
    </lineage>
</organism>
<keyword evidence="3" id="KW-0223">Dioxygenase</keyword>
<accession>A0A7Z0D7S5</accession>
<feature type="binding site" evidence="6">
    <location>
        <position position="109"/>
    </location>
    <ligand>
        <name>Fe cation</name>
        <dbReference type="ChEBI" id="CHEBI:24875"/>
        <note>catalytic</note>
    </ligand>
</feature>
<dbReference type="InterPro" id="IPR014710">
    <property type="entry name" value="RmlC-like_jellyroll"/>
</dbReference>
<evidence type="ECO:0000256" key="1">
    <source>
        <dbReference type="ARBA" id="ARBA00006622"/>
    </source>
</evidence>
<dbReference type="RefSeq" id="WP_179444433.1">
    <property type="nucleotide sequence ID" value="NZ_JACBZS010000001.1"/>
</dbReference>
<gene>
    <name evidence="7" type="ORF">GGQ54_001041</name>
</gene>
<dbReference type="EMBL" id="JACBZS010000001">
    <property type="protein sequence ID" value="NYI70481.1"/>
    <property type="molecule type" value="Genomic_DNA"/>
</dbReference>
<evidence type="ECO:0000313" key="8">
    <source>
        <dbReference type="Proteomes" id="UP000527616"/>
    </source>
</evidence>
<evidence type="ECO:0000313" key="7">
    <source>
        <dbReference type="EMBL" id="NYI70481.1"/>
    </source>
</evidence>
<comment type="caution">
    <text evidence="7">The sequence shown here is derived from an EMBL/GenBank/DDBJ whole genome shotgun (WGS) entry which is preliminary data.</text>
</comment>
<dbReference type="Gene3D" id="2.60.120.10">
    <property type="entry name" value="Jelly Rolls"/>
    <property type="match status" value="1"/>
</dbReference>
<dbReference type="InterPro" id="IPR010300">
    <property type="entry name" value="CDO_1"/>
</dbReference>
<reference evidence="7 8" key="1">
    <citation type="submission" date="2020-07" db="EMBL/GenBank/DDBJ databases">
        <title>Sequencing the genomes of 1000 actinobacteria strains.</title>
        <authorList>
            <person name="Klenk H.-P."/>
        </authorList>
    </citation>
    <scope>NUCLEOTIDE SEQUENCE [LARGE SCALE GENOMIC DNA]</scope>
    <source>
        <strain evidence="7 8">DSM 103164</strain>
    </source>
</reference>
<evidence type="ECO:0000256" key="6">
    <source>
        <dbReference type="PIRSR" id="PIRSR610300-51"/>
    </source>
</evidence>
<dbReference type="Proteomes" id="UP000527616">
    <property type="component" value="Unassembled WGS sequence"/>
</dbReference>
<feature type="binding site" evidence="6">
    <location>
        <position position="60"/>
    </location>
    <ligand>
        <name>Fe cation</name>
        <dbReference type="ChEBI" id="CHEBI:24875"/>
        <note>catalytic</note>
    </ligand>
</feature>
<feature type="binding site" evidence="6">
    <location>
        <position position="58"/>
    </location>
    <ligand>
        <name>Fe cation</name>
        <dbReference type="ChEBI" id="CHEBI:24875"/>
        <note>catalytic</note>
    </ligand>
</feature>
<proteinExistence type="inferred from homology"/>
<dbReference type="GO" id="GO:0016702">
    <property type="term" value="F:oxidoreductase activity, acting on single donors with incorporation of molecular oxygen, incorporation of two atoms of oxygen"/>
    <property type="evidence" value="ECO:0007669"/>
    <property type="project" value="InterPro"/>
</dbReference>
<evidence type="ECO:0000256" key="4">
    <source>
        <dbReference type="ARBA" id="ARBA00023002"/>
    </source>
</evidence>
<keyword evidence="5 6" id="KW-0408">Iron</keyword>
<evidence type="ECO:0000256" key="2">
    <source>
        <dbReference type="ARBA" id="ARBA00022723"/>
    </source>
</evidence>
<keyword evidence="4" id="KW-0560">Oxidoreductase</keyword>
<dbReference type="CDD" id="cd10548">
    <property type="entry name" value="cupin_CDO"/>
    <property type="match status" value="1"/>
</dbReference>
<keyword evidence="8" id="KW-1185">Reference proteome</keyword>
<dbReference type="InterPro" id="IPR011051">
    <property type="entry name" value="RmlC_Cupin_sf"/>
</dbReference>
<dbReference type="PANTHER" id="PTHR12918:SF1">
    <property type="entry name" value="CYSTEINE DIOXYGENASE TYPE 1"/>
    <property type="match status" value="1"/>
</dbReference>